<gene>
    <name evidence="2" type="ORF">ACI2L5_22305</name>
</gene>
<dbReference type="InterPro" id="IPR006175">
    <property type="entry name" value="YjgF/YER057c/UK114"/>
</dbReference>
<dbReference type="Gene3D" id="3.30.1330.40">
    <property type="entry name" value="RutC-like"/>
    <property type="match status" value="1"/>
</dbReference>
<name>A0ABW8LP45_9ACTN</name>
<dbReference type="PANTHER" id="PTHR11803:SF58">
    <property type="entry name" value="PROTEIN HMF1-RELATED"/>
    <property type="match status" value="1"/>
</dbReference>
<dbReference type="RefSeq" id="WP_404746947.1">
    <property type="nucleotide sequence ID" value="NZ_JBJDQH010000007.1"/>
</dbReference>
<evidence type="ECO:0000256" key="1">
    <source>
        <dbReference type="ARBA" id="ARBA00010552"/>
    </source>
</evidence>
<organism evidence="2 3">
    <name type="scientific">Streptomyces milbemycinicus</name>
    <dbReference type="NCBI Taxonomy" id="476552"/>
    <lineage>
        <taxon>Bacteria</taxon>
        <taxon>Bacillati</taxon>
        <taxon>Actinomycetota</taxon>
        <taxon>Actinomycetes</taxon>
        <taxon>Kitasatosporales</taxon>
        <taxon>Streptomycetaceae</taxon>
        <taxon>Streptomyces</taxon>
    </lineage>
</organism>
<accession>A0ABW8LP45</accession>
<evidence type="ECO:0000313" key="2">
    <source>
        <dbReference type="EMBL" id="MFK4267642.1"/>
    </source>
</evidence>
<keyword evidence="3" id="KW-1185">Reference proteome</keyword>
<dbReference type="EMBL" id="JBJDQH010000007">
    <property type="protein sequence ID" value="MFK4267642.1"/>
    <property type="molecule type" value="Genomic_DNA"/>
</dbReference>
<evidence type="ECO:0000313" key="3">
    <source>
        <dbReference type="Proteomes" id="UP001620295"/>
    </source>
</evidence>
<dbReference type="EC" id="3.5.-.-" evidence="2"/>
<dbReference type="GO" id="GO:0016787">
    <property type="term" value="F:hydrolase activity"/>
    <property type="evidence" value="ECO:0007669"/>
    <property type="project" value="UniProtKB-KW"/>
</dbReference>
<dbReference type="Pfam" id="PF01042">
    <property type="entry name" value="Ribonuc_L-PSP"/>
    <property type="match status" value="1"/>
</dbReference>
<dbReference type="CDD" id="cd00448">
    <property type="entry name" value="YjgF_YER057c_UK114_family"/>
    <property type="match status" value="1"/>
</dbReference>
<dbReference type="Proteomes" id="UP001620295">
    <property type="component" value="Unassembled WGS sequence"/>
</dbReference>
<dbReference type="PANTHER" id="PTHR11803">
    <property type="entry name" value="2-IMINOBUTANOATE/2-IMINOPROPANOATE DEAMINASE RIDA"/>
    <property type="match status" value="1"/>
</dbReference>
<dbReference type="SUPFAM" id="SSF55298">
    <property type="entry name" value="YjgF-like"/>
    <property type="match status" value="1"/>
</dbReference>
<protein>
    <submittedName>
        <fullName evidence="2">RidA family protein</fullName>
        <ecNumber evidence="2">3.5.-.-</ecNumber>
    </submittedName>
</protein>
<keyword evidence="2" id="KW-0378">Hydrolase</keyword>
<dbReference type="InterPro" id="IPR035959">
    <property type="entry name" value="RutC-like_sf"/>
</dbReference>
<comment type="similarity">
    <text evidence="1">Belongs to the RutC family.</text>
</comment>
<proteinExistence type="inferred from homology"/>
<comment type="caution">
    <text evidence="2">The sequence shown here is derived from an EMBL/GenBank/DDBJ whole genome shotgun (WGS) entry which is preliminary data.</text>
</comment>
<reference evidence="2 3" key="1">
    <citation type="submission" date="2024-11" db="EMBL/GenBank/DDBJ databases">
        <title>The Natural Products Discovery Center: Release of the First 8490 Sequenced Strains for Exploring Actinobacteria Biosynthetic Diversity.</title>
        <authorList>
            <person name="Kalkreuter E."/>
            <person name="Kautsar S.A."/>
            <person name="Yang D."/>
            <person name="Bader C.D."/>
            <person name="Teijaro C.N."/>
            <person name="Fluegel L."/>
            <person name="Davis C.M."/>
            <person name="Simpson J.R."/>
            <person name="Lauterbach L."/>
            <person name="Steele A.D."/>
            <person name="Gui C."/>
            <person name="Meng S."/>
            <person name="Li G."/>
            <person name="Viehrig K."/>
            <person name="Ye F."/>
            <person name="Su P."/>
            <person name="Kiefer A.F."/>
            <person name="Nichols A."/>
            <person name="Cepeda A.J."/>
            <person name="Yan W."/>
            <person name="Fan B."/>
            <person name="Jiang Y."/>
            <person name="Adhikari A."/>
            <person name="Zheng C.-J."/>
            <person name="Schuster L."/>
            <person name="Cowan T.M."/>
            <person name="Smanski M.J."/>
            <person name="Chevrette M.G."/>
            <person name="De Carvalho L.P.S."/>
            <person name="Shen B."/>
        </authorList>
    </citation>
    <scope>NUCLEOTIDE SEQUENCE [LARGE SCALE GENOMIC DNA]</scope>
    <source>
        <strain evidence="2 3">NPDC020863</strain>
    </source>
</reference>
<sequence>MSEITRIASAPGVPAAVGPYVQATSAGGFVFTTGQIPAAPRPGEPSGQSVGAFEDEVRATLRNLESVLAAAGSDLDHIVKVNTYLSSPDQLAPYNQVYEKFFAGRRPARTTVCVGLWGVSLEIDCIAVVTTGAER</sequence>